<protein>
    <submittedName>
        <fullName evidence="3">Protein EFR3B-like</fullName>
    </submittedName>
</protein>
<feature type="non-terminal residue" evidence="3">
    <location>
        <position position="349"/>
    </location>
</feature>
<dbReference type="InterPro" id="IPR016024">
    <property type="entry name" value="ARM-type_fold"/>
</dbReference>
<feature type="signal peptide" evidence="2">
    <location>
        <begin position="1"/>
        <end position="15"/>
    </location>
</feature>
<dbReference type="GO" id="GO:0072659">
    <property type="term" value="P:protein localization to plasma membrane"/>
    <property type="evidence" value="ECO:0007669"/>
    <property type="project" value="TreeGrafter"/>
</dbReference>
<dbReference type="AlphaFoldDB" id="A0A1V9XRA5"/>
<dbReference type="InterPro" id="IPR049152">
    <property type="entry name" value="EFR3-like_ARM"/>
</dbReference>
<dbReference type="GO" id="GO:0005886">
    <property type="term" value="C:plasma membrane"/>
    <property type="evidence" value="ECO:0007669"/>
    <property type="project" value="TreeGrafter"/>
</dbReference>
<dbReference type="OrthoDB" id="19232at2759"/>
<dbReference type="PANTHER" id="PTHR12444:SF8">
    <property type="entry name" value="PROTEIN EFR3 HOMOLOG CMP44E"/>
    <property type="match status" value="1"/>
</dbReference>
<dbReference type="Proteomes" id="UP000192247">
    <property type="component" value="Unassembled WGS sequence"/>
</dbReference>
<gene>
    <name evidence="3" type="ORF">BIW11_00687</name>
</gene>
<evidence type="ECO:0000256" key="1">
    <source>
        <dbReference type="ARBA" id="ARBA00010216"/>
    </source>
</evidence>
<keyword evidence="4" id="KW-1185">Reference proteome</keyword>
<evidence type="ECO:0000256" key="2">
    <source>
        <dbReference type="SAM" id="SignalP"/>
    </source>
</evidence>
<dbReference type="PANTHER" id="PTHR12444">
    <property type="entry name" value="PROTEIN EFR3 HOMOLOG CMP44E"/>
    <property type="match status" value="1"/>
</dbReference>
<dbReference type="STRING" id="418985.A0A1V9XRA5"/>
<feature type="chain" id="PRO_5012528932" evidence="2">
    <location>
        <begin position="16"/>
        <end position="349"/>
    </location>
</feature>
<comment type="caution">
    <text evidence="3">The sequence shown here is derived from an EMBL/GenBank/DDBJ whole genome shotgun (WGS) entry which is preliminary data.</text>
</comment>
<evidence type="ECO:0000313" key="3">
    <source>
        <dbReference type="EMBL" id="OQR75888.1"/>
    </source>
</evidence>
<dbReference type="InterPro" id="IPR051851">
    <property type="entry name" value="EFR3_Homologs"/>
</dbReference>
<keyword evidence="2" id="KW-0732">Signal</keyword>
<name>A0A1V9XRA5_9ACAR</name>
<proteinExistence type="inferred from homology"/>
<evidence type="ECO:0000313" key="4">
    <source>
        <dbReference type="Proteomes" id="UP000192247"/>
    </source>
</evidence>
<comment type="similarity">
    <text evidence="1">Belongs to the EFR3 family.</text>
</comment>
<dbReference type="InParanoid" id="A0A1V9XRA5"/>
<organism evidence="3 4">
    <name type="scientific">Tropilaelaps mercedesae</name>
    <dbReference type="NCBI Taxonomy" id="418985"/>
    <lineage>
        <taxon>Eukaryota</taxon>
        <taxon>Metazoa</taxon>
        <taxon>Ecdysozoa</taxon>
        <taxon>Arthropoda</taxon>
        <taxon>Chelicerata</taxon>
        <taxon>Arachnida</taxon>
        <taxon>Acari</taxon>
        <taxon>Parasitiformes</taxon>
        <taxon>Mesostigmata</taxon>
        <taxon>Gamasina</taxon>
        <taxon>Dermanyssoidea</taxon>
        <taxon>Laelapidae</taxon>
        <taxon>Tropilaelaps</taxon>
    </lineage>
</organism>
<dbReference type="Pfam" id="PF21052">
    <property type="entry name" value="EFR3_ARM"/>
    <property type="match status" value="1"/>
</dbReference>
<sequence>MGGWLKACGVRLVDCFAGCCGCCSALKPRYKRLVDSIYPINPEDGLVKASMEKLTFYAVSSPEKLDRIGEYIAFRVQRDISRGRDKHVEMSMEAMDSLLVACHSQSLNLFVESFLKIVQLLLESQNAELQLLATRSFVKFANIEEDTPSYHRRYDFFVCKFASLAHCTHPDFQMMTRLRMAGVEGLQGVVRKTVSDELQVNIWEDSHMGKIVPSLLFNMAEKLPSSGDADEQGPTSKLLRQGVLDGLGCQDDSKQTPESLAITCFRELMSRATYGHINKVIRPVLTHLDKHQLWAANDNTFAIHVFKIIMYSIQAQYSYAVIQLLMAHLDDKYSSQSRTFHLERTGIVK</sequence>
<reference evidence="3 4" key="1">
    <citation type="journal article" date="2017" name="Gigascience">
        <title>Draft genome of the honey bee ectoparasitic mite, Tropilaelaps mercedesae, is shaped by the parasitic life history.</title>
        <authorList>
            <person name="Dong X."/>
            <person name="Armstrong S.D."/>
            <person name="Xia D."/>
            <person name="Makepeace B.L."/>
            <person name="Darby A.C."/>
            <person name="Kadowaki T."/>
        </authorList>
    </citation>
    <scope>NUCLEOTIDE SEQUENCE [LARGE SCALE GENOMIC DNA]</scope>
    <source>
        <strain evidence="3">Wuxi-XJTLU</strain>
    </source>
</reference>
<dbReference type="SUPFAM" id="SSF48371">
    <property type="entry name" value="ARM repeat"/>
    <property type="match status" value="1"/>
</dbReference>
<dbReference type="EMBL" id="MNPL01005630">
    <property type="protein sequence ID" value="OQR75888.1"/>
    <property type="molecule type" value="Genomic_DNA"/>
</dbReference>
<accession>A0A1V9XRA5</accession>